<keyword evidence="1" id="KW-0812">Transmembrane</keyword>
<dbReference type="Pfam" id="PF12679">
    <property type="entry name" value="ABC2_membrane_2"/>
    <property type="match status" value="1"/>
</dbReference>
<keyword evidence="1" id="KW-0472">Membrane</keyword>
<feature type="transmembrane region" description="Helical" evidence="1">
    <location>
        <begin position="19"/>
        <end position="38"/>
    </location>
</feature>
<accession>A0ABS5YIL0</accession>
<gene>
    <name evidence="2" type="ORF">KOI35_06660</name>
</gene>
<dbReference type="RefSeq" id="WP_215785149.1">
    <property type="nucleotide sequence ID" value="NZ_JAHKKG010000002.1"/>
</dbReference>
<name>A0ABS5YIL0_9ACTN</name>
<protein>
    <submittedName>
        <fullName evidence="2">ABC transporter permease</fullName>
    </submittedName>
</protein>
<reference evidence="2 3" key="1">
    <citation type="submission" date="2021-06" db="EMBL/GenBank/DDBJ databases">
        <title>Actinoplanes lichenicola sp. nov., and Actinoplanes ovalisporus sp. nov., isolated from lichen in Thailand.</title>
        <authorList>
            <person name="Saeng-In P."/>
            <person name="Kanchanasin P."/>
            <person name="Yuki M."/>
            <person name="Kudo T."/>
            <person name="Ohkuma M."/>
            <person name="Phongsopitanun W."/>
            <person name="Tanasupawat S."/>
        </authorList>
    </citation>
    <scope>NUCLEOTIDE SEQUENCE [LARGE SCALE GENOMIC DNA]</scope>
    <source>
        <strain evidence="2 3">NBRC 110975</strain>
    </source>
</reference>
<evidence type="ECO:0000313" key="3">
    <source>
        <dbReference type="Proteomes" id="UP001519654"/>
    </source>
</evidence>
<organism evidence="2 3">
    <name type="scientific">Paractinoplanes bogorensis</name>
    <dbReference type="NCBI Taxonomy" id="1610840"/>
    <lineage>
        <taxon>Bacteria</taxon>
        <taxon>Bacillati</taxon>
        <taxon>Actinomycetota</taxon>
        <taxon>Actinomycetes</taxon>
        <taxon>Micromonosporales</taxon>
        <taxon>Micromonosporaceae</taxon>
        <taxon>Paractinoplanes</taxon>
    </lineage>
</organism>
<sequence>MSLYSAETKRLTKRRFTRLFLLGMTLILLAIAAGMFFVNQKAGPEQIASAKAQSQADYQRAVEQYNQDKTQCQADQGTPNAGRWPTNCEGLYEPTQDDFQYQWNMPPTFDFRENFPNMVTTLAALLALVAFIVGASFVGAEWSSGGMMNLLLWRPQRLKVLGTKLAALLVFFTALTVVFSAVWTGLFVGIAELRGSTDSMTSGAWQSIGLMELRGLALVLVGAAVGFGLASLGRHTAMALGVTIGAVIVFQFGLGTVLSLAKVKFAEAYLIPVWMVAWMDKEIKIEDYNSCDFSSAGGCQPDSLTLTWPMAGGILAGVFVLIVGLAMWTMRSRDIT</sequence>
<feature type="transmembrane region" description="Helical" evidence="1">
    <location>
        <begin position="310"/>
        <end position="330"/>
    </location>
</feature>
<comment type="caution">
    <text evidence="2">The sequence shown here is derived from an EMBL/GenBank/DDBJ whole genome shotgun (WGS) entry which is preliminary data.</text>
</comment>
<evidence type="ECO:0000256" key="1">
    <source>
        <dbReference type="SAM" id="Phobius"/>
    </source>
</evidence>
<evidence type="ECO:0000313" key="2">
    <source>
        <dbReference type="EMBL" id="MBU2663187.1"/>
    </source>
</evidence>
<keyword evidence="1" id="KW-1133">Transmembrane helix</keyword>
<feature type="transmembrane region" description="Helical" evidence="1">
    <location>
        <begin position="211"/>
        <end position="232"/>
    </location>
</feature>
<dbReference type="EMBL" id="JAHKKG010000002">
    <property type="protein sequence ID" value="MBU2663187.1"/>
    <property type="molecule type" value="Genomic_DNA"/>
</dbReference>
<feature type="transmembrane region" description="Helical" evidence="1">
    <location>
        <begin position="165"/>
        <end position="191"/>
    </location>
</feature>
<feature type="transmembrane region" description="Helical" evidence="1">
    <location>
        <begin position="122"/>
        <end position="144"/>
    </location>
</feature>
<proteinExistence type="predicted"/>
<keyword evidence="3" id="KW-1185">Reference proteome</keyword>
<feature type="transmembrane region" description="Helical" evidence="1">
    <location>
        <begin position="239"/>
        <end position="261"/>
    </location>
</feature>
<dbReference type="Proteomes" id="UP001519654">
    <property type="component" value="Unassembled WGS sequence"/>
</dbReference>
<dbReference type="PANTHER" id="PTHR37305">
    <property type="entry name" value="INTEGRAL MEMBRANE PROTEIN-RELATED"/>
    <property type="match status" value="1"/>
</dbReference>
<dbReference type="PANTHER" id="PTHR37305:SF1">
    <property type="entry name" value="MEMBRANE PROTEIN"/>
    <property type="match status" value="1"/>
</dbReference>